<keyword evidence="8 11" id="KW-0406">Ion transport</keyword>
<evidence type="ECO:0000259" key="13">
    <source>
        <dbReference type="Pfam" id="PF02931"/>
    </source>
</evidence>
<feature type="chain" id="PRO_5039763806" evidence="11">
    <location>
        <begin position="29"/>
        <end position="427"/>
    </location>
</feature>
<dbReference type="GO" id="GO:0005886">
    <property type="term" value="C:plasma membrane"/>
    <property type="evidence" value="ECO:0007669"/>
    <property type="project" value="UniProtKB-SubCell"/>
</dbReference>
<evidence type="ECO:0000256" key="1">
    <source>
        <dbReference type="ARBA" id="ARBA00004141"/>
    </source>
</evidence>
<evidence type="ECO:0000259" key="14">
    <source>
        <dbReference type="Pfam" id="PF02932"/>
    </source>
</evidence>
<dbReference type="Proteomes" id="UP000828390">
    <property type="component" value="Unassembled WGS sequence"/>
</dbReference>
<evidence type="ECO:0000313" key="16">
    <source>
        <dbReference type="Proteomes" id="UP000828390"/>
    </source>
</evidence>
<comment type="caution">
    <text evidence="15">The sequence shown here is derived from an EMBL/GenBank/DDBJ whole genome shotgun (WGS) entry which is preliminary data.</text>
</comment>
<dbReference type="InterPro" id="IPR038050">
    <property type="entry name" value="Neuro_actylchol_rec"/>
</dbReference>
<dbReference type="PRINTS" id="PR00252">
    <property type="entry name" value="NRIONCHANNEL"/>
</dbReference>
<dbReference type="InterPro" id="IPR006202">
    <property type="entry name" value="Neur_chan_lig-bd"/>
</dbReference>
<dbReference type="InterPro" id="IPR006029">
    <property type="entry name" value="Neurotrans-gated_channel_TM"/>
</dbReference>
<evidence type="ECO:0000256" key="2">
    <source>
        <dbReference type="ARBA" id="ARBA00004236"/>
    </source>
</evidence>
<feature type="domain" description="Neurotransmitter-gated ion-channel ligand-binding" evidence="13">
    <location>
        <begin position="55"/>
        <end position="258"/>
    </location>
</feature>
<evidence type="ECO:0000256" key="11">
    <source>
        <dbReference type="RuleBase" id="RU000687"/>
    </source>
</evidence>
<evidence type="ECO:0000313" key="15">
    <source>
        <dbReference type="EMBL" id="KAH3842647.1"/>
    </source>
</evidence>
<organism evidence="15 16">
    <name type="scientific">Dreissena polymorpha</name>
    <name type="common">Zebra mussel</name>
    <name type="synonym">Mytilus polymorpha</name>
    <dbReference type="NCBI Taxonomy" id="45954"/>
    <lineage>
        <taxon>Eukaryota</taxon>
        <taxon>Metazoa</taxon>
        <taxon>Spiralia</taxon>
        <taxon>Lophotrochozoa</taxon>
        <taxon>Mollusca</taxon>
        <taxon>Bivalvia</taxon>
        <taxon>Autobranchia</taxon>
        <taxon>Heteroconchia</taxon>
        <taxon>Euheterodonta</taxon>
        <taxon>Imparidentia</taxon>
        <taxon>Neoheterodontei</taxon>
        <taxon>Myida</taxon>
        <taxon>Dreissenoidea</taxon>
        <taxon>Dreissenidae</taxon>
        <taxon>Dreissena</taxon>
    </lineage>
</organism>
<dbReference type="NCBIfam" id="TIGR00860">
    <property type="entry name" value="LIC"/>
    <property type="match status" value="1"/>
</dbReference>
<keyword evidence="9 11" id="KW-0472">Membrane</keyword>
<comment type="similarity">
    <text evidence="11">Belongs to the ligand-gated ion channel (TC 1.A.9) family.</text>
</comment>
<keyword evidence="7 11" id="KW-1133">Transmembrane helix</keyword>
<name>A0A9D4KMJ2_DREPO</name>
<evidence type="ECO:0000256" key="5">
    <source>
        <dbReference type="ARBA" id="ARBA00022692"/>
    </source>
</evidence>
<evidence type="ECO:0000256" key="10">
    <source>
        <dbReference type="ARBA" id="ARBA00023303"/>
    </source>
</evidence>
<dbReference type="PANTHER" id="PTHR18945">
    <property type="entry name" value="NEUROTRANSMITTER GATED ION CHANNEL"/>
    <property type="match status" value="1"/>
</dbReference>
<protein>
    <submittedName>
        <fullName evidence="15">Uncharacterized protein</fullName>
    </submittedName>
</protein>
<dbReference type="SUPFAM" id="SSF90112">
    <property type="entry name" value="Neurotransmitter-gated ion-channel transmembrane pore"/>
    <property type="match status" value="1"/>
</dbReference>
<dbReference type="Pfam" id="PF02932">
    <property type="entry name" value="Neur_chan_memb"/>
    <property type="match status" value="1"/>
</dbReference>
<dbReference type="InterPro" id="IPR006028">
    <property type="entry name" value="GABAA/Glycine_rcpt"/>
</dbReference>
<comment type="subcellular location">
    <subcellularLocation>
        <location evidence="2">Cell membrane</location>
    </subcellularLocation>
    <subcellularLocation>
        <location evidence="1">Membrane</location>
        <topology evidence="1">Multi-pass membrane protein</topology>
    </subcellularLocation>
</comment>
<keyword evidence="4" id="KW-1003">Cell membrane</keyword>
<gene>
    <name evidence="15" type="ORF">DPMN_116149</name>
</gene>
<dbReference type="InterPro" id="IPR036734">
    <property type="entry name" value="Neur_chan_lig-bd_sf"/>
</dbReference>
<evidence type="ECO:0000256" key="9">
    <source>
        <dbReference type="ARBA" id="ARBA00023136"/>
    </source>
</evidence>
<evidence type="ECO:0000256" key="4">
    <source>
        <dbReference type="ARBA" id="ARBA00022475"/>
    </source>
</evidence>
<keyword evidence="5 11" id="KW-0812">Transmembrane</keyword>
<feature type="signal peptide" evidence="11">
    <location>
        <begin position="1"/>
        <end position="28"/>
    </location>
</feature>
<dbReference type="FunFam" id="2.70.170.10:FF:000045">
    <property type="entry name" value="Predicted protein"/>
    <property type="match status" value="1"/>
</dbReference>
<comment type="caution">
    <text evidence="11">Lacks conserved residue(s) required for the propagation of feature annotation.</text>
</comment>
<keyword evidence="10 11" id="KW-0407">Ion channel</keyword>
<evidence type="ECO:0000256" key="7">
    <source>
        <dbReference type="ARBA" id="ARBA00022989"/>
    </source>
</evidence>
<dbReference type="InterPro" id="IPR006201">
    <property type="entry name" value="Neur_channel"/>
</dbReference>
<dbReference type="CDD" id="cd18991">
    <property type="entry name" value="LGIC_ECD_GlyR"/>
    <property type="match status" value="1"/>
</dbReference>
<dbReference type="EMBL" id="JAIWYP010000004">
    <property type="protein sequence ID" value="KAH3842647.1"/>
    <property type="molecule type" value="Genomic_DNA"/>
</dbReference>
<keyword evidence="16" id="KW-1185">Reference proteome</keyword>
<dbReference type="InterPro" id="IPR036719">
    <property type="entry name" value="Neuro-gated_channel_TM_sf"/>
</dbReference>
<evidence type="ECO:0000256" key="8">
    <source>
        <dbReference type="ARBA" id="ARBA00023065"/>
    </source>
</evidence>
<reference evidence="15" key="2">
    <citation type="submission" date="2020-11" db="EMBL/GenBank/DDBJ databases">
        <authorList>
            <person name="McCartney M.A."/>
            <person name="Auch B."/>
            <person name="Kono T."/>
            <person name="Mallez S."/>
            <person name="Becker A."/>
            <person name="Gohl D.M."/>
            <person name="Silverstein K.A.T."/>
            <person name="Koren S."/>
            <person name="Bechman K.B."/>
            <person name="Herman A."/>
            <person name="Abrahante J.E."/>
            <person name="Garbe J."/>
        </authorList>
    </citation>
    <scope>NUCLEOTIDE SEQUENCE</scope>
    <source>
        <strain evidence="15">Duluth1</strain>
        <tissue evidence="15">Whole animal</tissue>
    </source>
</reference>
<keyword evidence="3 11" id="KW-0813">Transport</keyword>
<feature type="transmembrane region" description="Helical" evidence="11">
    <location>
        <begin position="324"/>
        <end position="343"/>
    </location>
</feature>
<feature type="transmembrane region" description="Helical" evidence="11">
    <location>
        <begin position="259"/>
        <end position="283"/>
    </location>
</feature>
<sequence>MHNKFEVRFSIGIVLACVCTFRCYHVECSENSKRQKILSELLGIADTSSQDGKPRYDSSIAPDFELNTATKVQIKILIQNIYSVTETSMDYSLDIFLRQKWTDPRLKYGNMSELEWLELDSKMMDKVWVPDTYFPNEKTASVHTVTVPNKMMHLYKNGTVLYSTRLSLTLSCSMQLQKYPMDVQKCPIILSSYAYTTENVNYTWEGPNPLKLNYVEMPQFDASIDDEVENRCNNNGHSARPFDYEFACITGFIKLRRKVGYYIVQVFVPSVLIVVVSWVSFWVDHDAVPARISLGVLTVLTMTTQSSGARQSLPQVSYVKAIDTWMSTCLLFVFAALIEYSYVNVVARRRHRPDPDRPVEQQPLTADSKCSTNGSGRSAKVPPNDPKNASNIAARRVDKLSRMLFPLAFFIFNVIFWVYYILIPNPT</sequence>
<dbReference type="GO" id="GO:0004888">
    <property type="term" value="F:transmembrane signaling receptor activity"/>
    <property type="evidence" value="ECO:0007669"/>
    <property type="project" value="InterPro"/>
</dbReference>
<proteinExistence type="inferred from homology"/>
<keyword evidence="6 11" id="KW-0732">Signal</keyword>
<reference evidence="15" key="1">
    <citation type="journal article" date="2019" name="bioRxiv">
        <title>The Genome of the Zebra Mussel, Dreissena polymorpha: A Resource for Invasive Species Research.</title>
        <authorList>
            <person name="McCartney M.A."/>
            <person name="Auch B."/>
            <person name="Kono T."/>
            <person name="Mallez S."/>
            <person name="Zhang Y."/>
            <person name="Obille A."/>
            <person name="Becker A."/>
            <person name="Abrahante J.E."/>
            <person name="Garbe J."/>
            <person name="Badalamenti J.P."/>
            <person name="Herman A."/>
            <person name="Mangelson H."/>
            <person name="Liachko I."/>
            <person name="Sullivan S."/>
            <person name="Sone E.D."/>
            <person name="Koren S."/>
            <person name="Silverstein K.A.T."/>
            <person name="Beckman K.B."/>
            <person name="Gohl D.M."/>
        </authorList>
    </citation>
    <scope>NUCLEOTIDE SEQUENCE</scope>
    <source>
        <strain evidence="15">Duluth1</strain>
        <tissue evidence="15">Whole animal</tissue>
    </source>
</reference>
<evidence type="ECO:0000256" key="6">
    <source>
        <dbReference type="ARBA" id="ARBA00022729"/>
    </source>
</evidence>
<dbReference type="Gene3D" id="2.70.170.10">
    <property type="entry name" value="Neurotransmitter-gated ion-channel ligand-binding domain"/>
    <property type="match status" value="1"/>
</dbReference>
<accession>A0A9D4KMJ2</accession>
<feature type="domain" description="Neurotransmitter-gated ion-channel transmembrane" evidence="14">
    <location>
        <begin position="267"/>
        <end position="354"/>
    </location>
</feature>
<evidence type="ECO:0000256" key="12">
    <source>
        <dbReference type="SAM" id="MobiDB-lite"/>
    </source>
</evidence>
<feature type="transmembrane region" description="Helical" evidence="11">
    <location>
        <begin position="404"/>
        <end position="423"/>
    </location>
</feature>
<dbReference type="PROSITE" id="PS00236">
    <property type="entry name" value="NEUROTR_ION_CHANNEL"/>
    <property type="match status" value="1"/>
</dbReference>
<dbReference type="Pfam" id="PF02931">
    <property type="entry name" value="Neur_chan_LBD"/>
    <property type="match status" value="1"/>
</dbReference>
<feature type="compositionally biased region" description="Polar residues" evidence="12">
    <location>
        <begin position="362"/>
        <end position="376"/>
    </location>
</feature>
<feature type="region of interest" description="Disordered" evidence="12">
    <location>
        <begin position="352"/>
        <end position="390"/>
    </location>
</feature>
<evidence type="ECO:0000256" key="3">
    <source>
        <dbReference type="ARBA" id="ARBA00022448"/>
    </source>
</evidence>
<dbReference type="GO" id="GO:0005230">
    <property type="term" value="F:extracellular ligand-gated monoatomic ion channel activity"/>
    <property type="evidence" value="ECO:0007669"/>
    <property type="project" value="InterPro"/>
</dbReference>
<dbReference type="AlphaFoldDB" id="A0A9D4KMJ2"/>
<dbReference type="SUPFAM" id="SSF63712">
    <property type="entry name" value="Nicotinic receptor ligand binding domain-like"/>
    <property type="match status" value="1"/>
</dbReference>
<dbReference type="PRINTS" id="PR00253">
    <property type="entry name" value="GABAARECEPTR"/>
</dbReference>
<dbReference type="CDD" id="cd19049">
    <property type="entry name" value="LGIC_TM_anion"/>
    <property type="match status" value="1"/>
</dbReference>
<dbReference type="Gene3D" id="1.20.58.390">
    <property type="entry name" value="Neurotransmitter-gated ion-channel transmembrane domain"/>
    <property type="match status" value="1"/>
</dbReference>
<dbReference type="InterPro" id="IPR018000">
    <property type="entry name" value="Neurotransmitter_ion_chnl_CS"/>
</dbReference>